<dbReference type="Gene3D" id="1.10.357.10">
    <property type="entry name" value="Tetracycline Repressor, domain 2"/>
    <property type="match status" value="1"/>
</dbReference>
<name>A0A7W7QEW1_9PSEU</name>
<reference evidence="1 2" key="1">
    <citation type="submission" date="2020-08" db="EMBL/GenBank/DDBJ databases">
        <title>Genomic Encyclopedia of Type Strains, Phase III (KMG-III): the genomes of soil and plant-associated and newly described type strains.</title>
        <authorList>
            <person name="Whitman W."/>
        </authorList>
    </citation>
    <scope>NUCLEOTIDE SEQUENCE [LARGE SCALE GENOMIC DNA]</scope>
    <source>
        <strain evidence="1 2">CECT 8960</strain>
    </source>
</reference>
<keyword evidence="2" id="KW-1185">Reference proteome</keyword>
<dbReference type="EMBL" id="JACHJQ010000013">
    <property type="protein sequence ID" value="MBB4912347.1"/>
    <property type="molecule type" value="Genomic_DNA"/>
</dbReference>
<dbReference type="SUPFAM" id="SSF46689">
    <property type="entry name" value="Homeodomain-like"/>
    <property type="match status" value="1"/>
</dbReference>
<sequence length="192" mass="19487">MARPRKVSDEELIAACGRAIGRFGPGFTLAQVAGEAGVAVGTVAGRFGSKQNMLLTMMTMGAEGAAPMMRAAAAGRAPLDAITTTILATTEAVADPATTSNHLGQLGVDLADPALRAGFARLRAGVREVLTDLFTAADLPGAPPPAQAARIIAAMAHGALMDWALDPVGEFADVLRADLDAVLAAWSVSLPG</sequence>
<gene>
    <name evidence="1" type="ORF">FHR82_008618</name>
</gene>
<organism evidence="1 2">
    <name type="scientific">Actinophytocola algeriensis</name>
    <dbReference type="NCBI Taxonomy" id="1768010"/>
    <lineage>
        <taxon>Bacteria</taxon>
        <taxon>Bacillati</taxon>
        <taxon>Actinomycetota</taxon>
        <taxon>Actinomycetes</taxon>
        <taxon>Pseudonocardiales</taxon>
        <taxon>Pseudonocardiaceae</taxon>
    </lineage>
</organism>
<protein>
    <submittedName>
        <fullName evidence="1">AcrR family transcriptional regulator</fullName>
    </submittedName>
</protein>
<dbReference type="InterPro" id="IPR036271">
    <property type="entry name" value="Tet_transcr_reg_TetR-rel_C_sf"/>
</dbReference>
<proteinExistence type="predicted"/>
<dbReference type="RefSeq" id="WP_184816348.1">
    <property type="nucleotide sequence ID" value="NZ_JACHJQ010000013.1"/>
</dbReference>
<evidence type="ECO:0000313" key="2">
    <source>
        <dbReference type="Proteomes" id="UP000520767"/>
    </source>
</evidence>
<dbReference type="Proteomes" id="UP000520767">
    <property type="component" value="Unassembled WGS sequence"/>
</dbReference>
<accession>A0A7W7QEW1</accession>
<dbReference type="AlphaFoldDB" id="A0A7W7QEW1"/>
<evidence type="ECO:0000313" key="1">
    <source>
        <dbReference type="EMBL" id="MBB4912347.1"/>
    </source>
</evidence>
<dbReference type="SUPFAM" id="SSF48498">
    <property type="entry name" value="Tetracyclin repressor-like, C-terminal domain"/>
    <property type="match status" value="1"/>
</dbReference>
<dbReference type="InterPro" id="IPR009057">
    <property type="entry name" value="Homeodomain-like_sf"/>
</dbReference>
<comment type="caution">
    <text evidence="1">The sequence shown here is derived from an EMBL/GenBank/DDBJ whole genome shotgun (WGS) entry which is preliminary data.</text>
</comment>